<evidence type="ECO:0000313" key="28">
    <source>
        <dbReference type="Proteomes" id="UP001176940"/>
    </source>
</evidence>
<comment type="function">
    <text evidence="1">Receptor that may have an important role in cell/cell signaling during nervous system formation.</text>
</comment>
<dbReference type="InterPro" id="IPR001879">
    <property type="entry name" value="GPCR_2_extracellular_dom"/>
</dbReference>
<dbReference type="Gene3D" id="3.30.420.10">
    <property type="entry name" value="Ribonuclease H-like superfamily/Ribonuclease H"/>
    <property type="match status" value="2"/>
</dbReference>
<name>A0ABN9L9R1_9NEOB</name>
<keyword evidence="18" id="KW-0424">Laminin EGF-like domain</keyword>
<dbReference type="InterPro" id="IPR046338">
    <property type="entry name" value="GAIN_dom_sf"/>
</dbReference>
<feature type="domain" description="EGF-like" evidence="22">
    <location>
        <begin position="603"/>
        <end position="640"/>
    </location>
</feature>
<comment type="caution">
    <text evidence="17">Lacks conserved residue(s) required for the propagation of feature annotation.</text>
</comment>
<dbReference type="Gene3D" id="2.60.220.50">
    <property type="match status" value="1"/>
</dbReference>
<evidence type="ECO:0000256" key="1">
    <source>
        <dbReference type="ARBA" id="ARBA00002066"/>
    </source>
</evidence>
<protein>
    <recommendedName>
        <fullName evidence="29">Cadherin EGF LAG seven-pass G-type receptor 1</fullName>
    </recommendedName>
</protein>
<dbReference type="InterPro" id="IPR000832">
    <property type="entry name" value="GPCR_2_secretin-like"/>
</dbReference>
<evidence type="ECO:0000256" key="12">
    <source>
        <dbReference type="ARBA" id="ARBA00023157"/>
    </source>
</evidence>
<evidence type="ECO:0000256" key="17">
    <source>
        <dbReference type="PROSITE-ProRule" id="PRU00076"/>
    </source>
</evidence>
<dbReference type="InterPro" id="IPR000203">
    <property type="entry name" value="GPS"/>
</dbReference>
<evidence type="ECO:0000256" key="2">
    <source>
        <dbReference type="ARBA" id="ARBA00004651"/>
    </source>
</evidence>
<feature type="domain" description="G-protein coupled receptors family 2 profile 1" evidence="25">
    <location>
        <begin position="729"/>
        <end position="802"/>
    </location>
</feature>
<evidence type="ECO:0000256" key="16">
    <source>
        <dbReference type="ARBA" id="ARBA00023278"/>
    </source>
</evidence>
<evidence type="ECO:0000256" key="10">
    <source>
        <dbReference type="ARBA" id="ARBA00023040"/>
    </source>
</evidence>
<dbReference type="CDD" id="cd00110">
    <property type="entry name" value="LamG"/>
    <property type="match status" value="1"/>
</dbReference>
<comment type="caution">
    <text evidence="27">The sequence shown here is derived from an EMBL/GenBank/DDBJ whole genome shotgun (WGS) entry which is preliminary data.</text>
</comment>
<dbReference type="Pfam" id="PF00002">
    <property type="entry name" value="7tm_2"/>
    <property type="match status" value="1"/>
</dbReference>
<feature type="domain" description="EGF-like" evidence="22">
    <location>
        <begin position="566"/>
        <end position="602"/>
    </location>
</feature>
<evidence type="ECO:0000259" key="24">
    <source>
        <dbReference type="PROSITE" id="PS50221"/>
    </source>
</evidence>
<evidence type="ECO:0000259" key="21">
    <source>
        <dbReference type="PROSITE" id="PS50025"/>
    </source>
</evidence>
<dbReference type="InterPro" id="IPR057244">
    <property type="entry name" value="GAIN_B"/>
</dbReference>
<feature type="transmembrane region" description="Helical" evidence="20">
    <location>
        <begin position="1343"/>
        <end position="1364"/>
    </location>
</feature>
<keyword evidence="17" id="KW-0245">EGF-like domain</keyword>
<dbReference type="SUPFAM" id="SSF49899">
    <property type="entry name" value="Concanavalin A-like lectins/glucanases"/>
    <property type="match status" value="2"/>
</dbReference>
<dbReference type="SMART" id="SM00008">
    <property type="entry name" value="HormR"/>
    <property type="match status" value="1"/>
</dbReference>
<dbReference type="PROSITE" id="PS50261">
    <property type="entry name" value="G_PROTEIN_RECEP_F2_4"/>
    <property type="match status" value="1"/>
</dbReference>
<dbReference type="CDD" id="cd15991">
    <property type="entry name" value="7tmB2_CELSR1"/>
    <property type="match status" value="1"/>
</dbReference>
<proteinExistence type="inferred from homology"/>
<keyword evidence="8" id="KW-0732">Signal</keyword>
<dbReference type="PROSITE" id="PS01248">
    <property type="entry name" value="EGF_LAM_1"/>
    <property type="match status" value="1"/>
</dbReference>
<evidence type="ECO:0000259" key="23">
    <source>
        <dbReference type="PROSITE" id="PS50027"/>
    </source>
</evidence>
<evidence type="ECO:0000259" key="25">
    <source>
        <dbReference type="PROSITE" id="PS50227"/>
    </source>
</evidence>
<dbReference type="CDD" id="cd00054">
    <property type="entry name" value="EGF_CA"/>
    <property type="match status" value="2"/>
</dbReference>
<feature type="disulfide bond" evidence="17">
    <location>
        <begin position="592"/>
        <end position="601"/>
    </location>
</feature>
<comment type="subcellular location">
    <subcellularLocation>
        <location evidence="2">Cell membrane</location>
        <topology evidence="2">Multi-pass membrane protein</topology>
    </subcellularLocation>
</comment>
<dbReference type="Gene3D" id="2.60.120.200">
    <property type="match status" value="2"/>
</dbReference>
<keyword evidence="11 20" id="KW-0472">Membrane</keyword>
<dbReference type="PANTHER" id="PTHR12011:SF347">
    <property type="entry name" value="FI21270P1-RELATED"/>
    <property type="match status" value="1"/>
</dbReference>
<dbReference type="Pfam" id="PF00053">
    <property type="entry name" value="EGF_laminin"/>
    <property type="match status" value="1"/>
</dbReference>
<sequence>MRKVSDRQIHWIKRAAAKIPLQSSKQIFEAAGASGVPRTSRYRILQRLALVHKPANRPPLNSVHKQKQLQWAQTHMKTNFQTVLFTDKCRATLDGPDGWSIGWLVNGHHVSTRLRRQQGGGGVMFWAGIMGKQLVGPFEVPEGGERTLPAKAHNLQAMGIKGDKLMVWPPSFPDLNPIENLWSIIKPKIYEGGRQFTSKQQLWWAILTSCKEIQAETLQKLRSSMDARIVKPNIGRLGIPHGPSGEKVAVVTVDDCDTAVAIRFGNLIKNYTCAAQGTQTGSKKSLDLTGPLLLGGVPDLPEDFPVQNRQFIGCMRNLTIDSRPIDMASFIANNGTLPGCSAKRNFCDTNTCQNQGTCVNKWNTYFCDCPLHYGGKNCEQVMPFPQRFQGNGIVIWPELDVTVSVPWFIGIMFRTRQPTGMLMQINAGSSTKINIQILNSYLDFEVYSGVTRVAGMKIQQMRVSDGEWHHLLIELKSSKDGKDIKYLAIMYLDYGVYQNSVEIGNDLPGVKLKAIFVGGLSDTDGHVAQGFTGCMKGVRMGETATNIGTLNMNKAEVINVESGCEVDNPCDANPCPYNSDCTDDWDSFSCNCEPGFFGRDCVDVCSLNPCEHVSTCARKPSSSHGYTCECGASYYGQYCENKVDLPCPRGWWGNPICGPCNCDVSKGFDPDCNKTNGECRCKDNYYRPQDSDTCYPCDCFPSGAYERGCDMETGQCPCKPGVIGRQCNRCDNPFAEVTNDGCEVIYNACPKAFEAGIWWPQTKFGQPAAVPCPKGSVGNAIRHCSEEKGWLPPELFNCTTLTFLELKTLNEKLHRNETTLDGVKSIEIARVLQNATNYTKSFYGNDIRTSYQMLVRVLQYESQQQGFDLAATRDVEFNENVIHAGSIILDHSNKEYWDQIQRTEGGTAHLLKHYEEYANNMARNMKKTYMKPFIIVAKNIIIAVDIFDKANFSGAKVPQFNEIYEDYPKDLESSVLFPDTLFKPPEKKDLPTVKPSNQLYPDSDEEYDSRLSKRKKRQPDPSNQHAIAMVIVYRSLGQLLPETYDPDRRSLRVPNRPIINTPIVSASVHNEGEPLPSQLDKPIMLEYTMLETEERTKPVCVFWNHSIITGGAGGWSSKGCDLVFRNKSHLTCQCNHMTSFAVLMDISKRENGEVLPLKIITYTSVSVSLAALLLTFILLVIIRTLRSNIHNIHKNLVAALFFSELVFLIGINQTENPFVCTVIAILLHYFYMSTFAWMFVEGLHIYRMLTEVRNIDTGHMRFYYVVGYGIPAIITGLAVGLDPQGYGNPDFCWLSVHDTLIWSFAGPIAFVVAINTVIFVLAVKTSCGRRPRAFEKAGVLSSLRTAFLLLLLISATWLLGLMAVNSDVMTFHYLFAIFSCMQGLFIFFFHCVFNKEVRKQLKNTFTGKKYLADDTTTTRATLLTRTLNYNNTCMDESNMYRLGIGESTVSLESTVRSAKSHNSYLAYILRDDGAQKLSLSSGQTRAGITEVDAAQFHRNRTHSHGQDSDSDSELSLDEHSSSYASSHSSDSEEEDNEAEQQWKPTSPKNNERGPVHSTPKVDSVPNHVRPYWPTDGVTASDSEDQDSKCKLKVETKVNVELHNENKVNHCGDPPHDKENDIQNNDGRLTNHHNNQQPELRKGILKNKVTYPPPLTDKNMKNRLREKLADYNQSTISSRTSSVCSNDGVRPVTDNTIALKNARRDHSREQLNGIAMSVQVSPANGETSDSE</sequence>
<keyword evidence="15" id="KW-0807">Transducer</keyword>
<feature type="domain" description="Laminin EGF-like" evidence="23">
    <location>
        <begin position="697"/>
        <end position="744"/>
    </location>
</feature>
<keyword evidence="12 17" id="KW-1015">Disulfide bond</keyword>
<dbReference type="InterPro" id="IPR001881">
    <property type="entry name" value="EGF-like_Ca-bd_dom"/>
</dbReference>
<dbReference type="InterPro" id="IPR013320">
    <property type="entry name" value="ConA-like_dom_sf"/>
</dbReference>
<gene>
    <name evidence="27" type="ORF">RIMI_LOCUS6902414</name>
</gene>
<organism evidence="27 28">
    <name type="scientific">Ranitomeya imitator</name>
    <name type="common">mimic poison frog</name>
    <dbReference type="NCBI Taxonomy" id="111125"/>
    <lineage>
        <taxon>Eukaryota</taxon>
        <taxon>Metazoa</taxon>
        <taxon>Chordata</taxon>
        <taxon>Craniata</taxon>
        <taxon>Vertebrata</taxon>
        <taxon>Euteleostomi</taxon>
        <taxon>Amphibia</taxon>
        <taxon>Batrachia</taxon>
        <taxon>Anura</taxon>
        <taxon>Neobatrachia</taxon>
        <taxon>Hyloidea</taxon>
        <taxon>Dendrobatidae</taxon>
        <taxon>Dendrobatinae</taxon>
        <taxon>Ranitomeya</taxon>
    </lineage>
</organism>
<evidence type="ECO:0000259" key="26">
    <source>
        <dbReference type="PROSITE" id="PS50261"/>
    </source>
</evidence>
<evidence type="ECO:0000256" key="18">
    <source>
        <dbReference type="PROSITE-ProRule" id="PRU00460"/>
    </source>
</evidence>
<feature type="disulfide bond" evidence="17">
    <location>
        <begin position="369"/>
        <end position="378"/>
    </location>
</feature>
<feature type="disulfide bond" evidence="17">
    <location>
        <begin position="630"/>
        <end position="639"/>
    </location>
</feature>
<dbReference type="PROSITE" id="PS00650">
    <property type="entry name" value="G_PROTEIN_RECEP_F2_2"/>
    <property type="match status" value="1"/>
</dbReference>
<reference evidence="27" key="1">
    <citation type="submission" date="2023-07" db="EMBL/GenBank/DDBJ databases">
        <authorList>
            <person name="Stuckert A."/>
        </authorList>
    </citation>
    <scope>NUCLEOTIDE SEQUENCE</scope>
</reference>
<feature type="transmembrane region" description="Helical" evidence="20">
    <location>
        <begin position="1261"/>
        <end position="1281"/>
    </location>
</feature>
<keyword evidence="7 20" id="KW-0812">Transmembrane</keyword>
<dbReference type="InterPro" id="IPR002049">
    <property type="entry name" value="LE_dom"/>
</dbReference>
<dbReference type="SMART" id="SM00181">
    <property type="entry name" value="EGF"/>
    <property type="match status" value="3"/>
</dbReference>
<feature type="transmembrane region" description="Helical" evidence="20">
    <location>
        <begin position="1218"/>
        <end position="1240"/>
    </location>
</feature>
<dbReference type="Pfam" id="PF00008">
    <property type="entry name" value="EGF"/>
    <property type="match status" value="1"/>
</dbReference>
<evidence type="ECO:0000256" key="14">
    <source>
        <dbReference type="ARBA" id="ARBA00023180"/>
    </source>
</evidence>
<feature type="transmembrane region" description="Helical" evidence="20">
    <location>
        <begin position="1159"/>
        <end position="1182"/>
    </location>
</feature>
<feature type="domain" description="G-protein coupled receptors family 2 profile 2" evidence="26">
    <location>
        <begin position="1157"/>
        <end position="1394"/>
    </location>
</feature>
<keyword evidence="10" id="KW-0297">G-protein coupled receptor</keyword>
<evidence type="ECO:0000256" key="13">
    <source>
        <dbReference type="ARBA" id="ARBA00023170"/>
    </source>
</evidence>
<dbReference type="Gene3D" id="1.20.1070.10">
    <property type="entry name" value="Rhodopsin 7-helix transmembrane proteins"/>
    <property type="match status" value="1"/>
</dbReference>
<dbReference type="PROSITE" id="PS00022">
    <property type="entry name" value="EGF_1"/>
    <property type="match status" value="3"/>
</dbReference>
<dbReference type="Gene3D" id="4.10.1240.10">
    <property type="entry name" value="GPCR, family 2, extracellular hormone receptor domain"/>
    <property type="match status" value="1"/>
</dbReference>
<dbReference type="SUPFAM" id="SSF57196">
    <property type="entry name" value="EGF/Laminin"/>
    <property type="match status" value="2"/>
</dbReference>
<dbReference type="Proteomes" id="UP001176940">
    <property type="component" value="Unassembled WGS sequence"/>
</dbReference>
<dbReference type="InterPro" id="IPR017983">
    <property type="entry name" value="GPCR_2_secretin-like_CS"/>
</dbReference>
<dbReference type="SUPFAM" id="SSF81321">
    <property type="entry name" value="Family A G protein-coupled receptor-like"/>
    <property type="match status" value="1"/>
</dbReference>
<dbReference type="PROSITE" id="PS50221">
    <property type="entry name" value="GAIN_B"/>
    <property type="match status" value="1"/>
</dbReference>
<dbReference type="Gene3D" id="2.10.25.10">
    <property type="entry name" value="Laminin"/>
    <property type="match status" value="3"/>
</dbReference>
<feature type="disulfide bond" evidence="18">
    <location>
        <begin position="718"/>
        <end position="727"/>
    </location>
</feature>
<dbReference type="SMART" id="SM00180">
    <property type="entry name" value="EGF_Lam"/>
    <property type="match status" value="1"/>
</dbReference>
<dbReference type="InterPro" id="IPR036445">
    <property type="entry name" value="GPCR_2_extracell_dom_sf"/>
</dbReference>
<evidence type="ECO:0000256" key="4">
    <source>
        <dbReference type="ARBA" id="ARBA00022473"/>
    </source>
</evidence>
<evidence type="ECO:0000256" key="9">
    <source>
        <dbReference type="ARBA" id="ARBA00022989"/>
    </source>
</evidence>
<evidence type="ECO:0000256" key="6">
    <source>
        <dbReference type="ARBA" id="ARBA00022553"/>
    </source>
</evidence>
<keyword evidence="6" id="KW-0597">Phosphoprotein</keyword>
<evidence type="ECO:0000256" key="7">
    <source>
        <dbReference type="ARBA" id="ARBA00022692"/>
    </source>
</evidence>
<dbReference type="PRINTS" id="PR00249">
    <property type="entry name" value="GPCRSECRETIN"/>
</dbReference>
<dbReference type="EMBL" id="CAUEEQ010012736">
    <property type="protein sequence ID" value="CAJ0936724.1"/>
    <property type="molecule type" value="Genomic_DNA"/>
</dbReference>
<dbReference type="InterPro" id="IPR032471">
    <property type="entry name" value="AGRL2-4_GAIN_subdom_A"/>
</dbReference>
<dbReference type="Gene3D" id="2.170.300.10">
    <property type="entry name" value="Tie2 ligand-binding domain superfamily"/>
    <property type="match status" value="1"/>
</dbReference>
<evidence type="ECO:0000313" key="27">
    <source>
        <dbReference type="EMBL" id="CAJ0936724.1"/>
    </source>
</evidence>
<feature type="region of interest" description="Disordered" evidence="19">
    <location>
        <begin position="1701"/>
        <end position="1730"/>
    </location>
</feature>
<keyword evidence="28" id="KW-1185">Reference proteome</keyword>
<dbReference type="PROSITE" id="PS50025">
    <property type="entry name" value="LAM_G_DOMAIN"/>
    <property type="match status" value="1"/>
</dbReference>
<evidence type="ECO:0000259" key="22">
    <source>
        <dbReference type="PROSITE" id="PS50026"/>
    </source>
</evidence>
<evidence type="ECO:0000256" key="20">
    <source>
        <dbReference type="SAM" id="Phobius"/>
    </source>
</evidence>
<keyword evidence="5" id="KW-1003">Cell membrane</keyword>
<feature type="region of interest" description="Disordered" evidence="19">
    <location>
        <begin position="1496"/>
        <end position="1587"/>
    </location>
</feature>
<evidence type="ECO:0008006" key="29">
    <source>
        <dbReference type="Google" id="ProtNLM"/>
    </source>
</evidence>
<evidence type="ECO:0000256" key="15">
    <source>
        <dbReference type="ARBA" id="ARBA00023224"/>
    </source>
</evidence>
<dbReference type="InterPro" id="IPR001791">
    <property type="entry name" value="Laminin_G"/>
</dbReference>
<dbReference type="InterPro" id="IPR017981">
    <property type="entry name" value="GPCR_2-like_7TM"/>
</dbReference>
<dbReference type="PROSITE" id="PS00010">
    <property type="entry name" value="ASX_HYDROXYL"/>
    <property type="match status" value="2"/>
</dbReference>
<dbReference type="InterPro" id="IPR000152">
    <property type="entry name" value="EGF-type_Asp/Asn_hydroxyl_site"/>
</dbReference>
<dbReference type="PROSITE" id="PS50026">
    <property type="entry name" value="EGF_3"/>
    <property type="match status" value="3"/>
</dbReference>
<keyword evidence="9 20" id="KW-1133">Transmembrane helix</keyword>
<dbReference type="Pfam" id="PF16489">
    <property type="entry name" value="GAIN"/>
    <property type="match status" value="1"/>
</dbReference>
<evidence type="ECO:0000256" key="19">
    <source>
        <dbReference type="SAM" id="MobiDB-lite"/>
    </source>
</evidence>
<evidence type="ECO:0000256" key="8">
    <source>
        <dbReference type="ARBA" id="ARBA00022729"/>
    </source>
</evidence>
<feature type="region of interest" description="Disordered" evidence="19">
    <location>
        <begin position="986"/>
        <end position="1022"/>
    </location>
</feature>
<dbReference type="InterPro" id="IPR036397">
    <property type="entry name" value="RNaseH_sf"/>
</dbReference>
<accession>A0ABN9L9R1</accession>
<evidence type="ECO:0000256" key="11">
    <source>
        <dbReference type="ARBA" id="ARBA00023136"/>
    </source>
</evidence>
<keyword evidence="4" id="KW-0217">Developmental protein</keyword>
<feature type="transmembrane region" description="Helical" evidence="20">
    <location>
        <begin position="1370"/>
        <end position="1393"/>
    </location>
</feature>
<keyword evidence="14" id="KW-0325">Glycoprotein</keyword>
<feature type="domain" description="Laminin G" evidence="21">
    <location>
        <begin position="383"/>
        <end position="564"/>
    </location>
</feature>
<dbReference type="PROSITE" id="PS50227">
    <property type="entry name" value="G_PROTEIN_RECEP_F2_3"/>
    <property type="match status" value="1"/>
</dbReference>
<dbReference type="Pfam" id="PF02210">
    <property type="entry name" value="Laminin_G_2"/>
    <property type="match status" value="2"/>
</dbReference>
<feature type="compositionally biased region" description="Polar residues" evidence="19">
    <location>
        <begin position="1717"/>
        <end position="1730"/>
    </location>
</feature>
<dbReference type="SMART" id="SM00303">
    <property type="entry name" value="GPS"/>
    <property type="match status" value="1"/>
</dbReference>
<keyword evidence="13" id="KW-0675">Receptor</keyword>
<feature type="transmembrane region" description="Helical" evidence="20">
    <location>
        <begin position="1194"/>
        <end position="1212"/>
    </location>
</feature>
<dbReference type="SMART" id="SM00282">
    <property type="entry name" value="LamG"/>
    <property type="match status" value="1"/>
</dbReference>
<dbReference type="PROSITE" id="PS50027">
    <property type="entry name" value="EGF_LAM_2"/>
    <property type="match status" value="1"/>
</dbReference>
<comment type="similarity">
    <text evidence="3">Belongs to the G-protein coupled receptor 2 family. LN-TM7 subfamily.</text>
</comment>
<evidence type="ECO:0000256" key="5">
    <source>
        <dbReference type="ARBA" id="ARBA00022475"/>
    </source>
</evidence>
<feature type="transmembrane region" description="Helical" evidence="20">
    <location>
        <begin position="1301"/>
        <end position="1323"/>
    </location>
</feature>
<feature type="domain" description="GAIN-B" evidence="24">
    <location>
        <begin position="984"/>
        <end position="1150"/>
    </location>
</feature>
<evidence type="ECO:0000256" key="3">
    <source>
        <dbReference type="ARBA" id="ARBA00010933"/>
    </source>
</evidence>
<dbReference type="SMART" id="SM00179">
    <property type="entry name" value="EGF_CA"/>
    <property type="match status" value="2"/>
</dbReference>
<dbReference type="InterPro" id="IPR000742">
    <property type="entry name" value="EGF"/>
</dbReference>
<feature type="disulfide bond" evidence="18">
    <location>
        <begin position="697"/>
        <end position="709"/>
    </location>
</feature>
<feature type="disulfide bond" evidence="18">
    <location>
        <begin position="699"/>
        <end position="716"/>
    </location>
</feature>
<dbReference type="PANTHER" id="PTHR12011">
    <property type="entry name" value="ADHESION G-PROTEIN COUPLED RECEPTOR"/>
    <property type="match status" value="1"/>
</dbReference>
<feature type="domain" description="EGF-like" evidence="22">
    <location>
        <begin position="343"/>
        <end position="379"/>
    </location>
</feature>
<dbReference type="Pfam" id="PF01825">
    <property type="entry name" value="GPS"/>
    <property type="match status" value="1"/>
</dbReference>
<keyword evidence="16" id="KW-0379">Hydroxylation</keyword>
<dbReference type="Pfam" id="PF02793">
    <property type="entry name" value="HRM"/>
    <property type="match status" value="1"/>
</dbReference>
<dbReference type="CDD" id="cd00055">
    <property type="entry name" value="EGF_Lam"/>
    <property type="match status" value="1"/>
</dbReference>